<keyword evidence="3" id="KW-1185">Reference proteome</keyword>
<comment type="similarity">
    <text evidence="1">Belongs to the TolB family.</text>
</comment>
<dbReference type="InterPro" id="IPR011659">
    <property type="entry name" value="WD40"/>
</dbReference>
<dbReference type="Gene3D" id="2.120.10.30">
    <property type="entry name" value="TolB, C-terminal domain"/>
    <property type="match status" value="1"/>
</dbReference>
<dbReference type="Pfam" id="PF07676">
    <property type="entry name" value="PD40"/>
    <property type="match status" value="1"/>
</dbReference>
<dbReference type="PANTHER" id="PTHR36842">
    <property type="entry name" value="PROTEIN TOLB HOMOLOG"/>
    <property type="match status" value="1"/>
</dbReference>
<protein>
    <submittedName>
        <fullName evidence="2">Tol biopolymer transport system component</fullName>
    </submittedName>
</protein>
<comment type="caution">
    <text evidence="2">The sequence shown here is derived from an EMBL/GenBank/DDBJ whole genome shotgun (WGS) entry which is preliminary data.</text>
</comment>
<dbReference type="EMBL" id="SHKY01000001">
    <property type="protein sequence ID" value="RZU52522.1"/>
    <property type="molecule type" value="Genomic_DNA"/>
</dbReference>
<dbReference type="SUPFAM" id="SSF82171">
    <property type="entry name" value="DPP6 N-terminal domain-like"/>
    <property type="match status" value="1"/>
</dbReference>
<sequence>MTGSAYGQAVHRHGQAWMAVPAVIAVLLTTGLDMRASPAKADWRNINAGQAAVGSPTNGTSWRPSIAGRGRFVAFISNASNLVAGDTNASSDVFIRDLVRGTIRRINITSAGHQSQGLIDDSSISDDGRYVAFTSAASDLVPGDTNNEVDVFVRDLTRGRTQRVSVSSTGQQSSGGILNLSISGNGRYVAFDTPAALVPEDRNGQYDGYVRDMVRRVTRRVHAAAAGQEDLGNILGRDPAVSDNGRFITFVSRAGLVPDDTNGRADVYVRDVTRGTIKLVSLSSTGTQGNDLSVLPVINDNGRYVVFSSDASNLVPGDTNGNTDVFLRDLVRKTTRRVSLSRAGLQGNADSEWPVVAGNGRYVVFLSYASNMVPGDTNGESDLFVRDLTRNTISRINLSNSGRQANAQTYDAKISDDGRYVAFYSEASNLVPGDTNGAGDVFVRDLIRRTTRLISVGRRG</sequence>
<reference evidence="2 3" key="1">
    <citation type="submission" date="2019-02" db="EMBL/GenBank/DDBJ databases">
        <title>Sequencing the genomes of 1000 actinobacteria strains.</title>
        <authorList>
            <person name="Klenk H.-P."/>
        </authorList>
    </citation>
    <scope>NUCLEOTIDE SEQUENCE [LARGE SCALE GENOMIC DNA]</scope>
    <source>
        <strain evidence="2 3">DSM 45162</strain>
    </source>
</reference>
<dbReference type="AlphaFoldDB" id="A0A4Q7ZNB2"/>
<evidence type="ECO:0000256" key="1">
    <source>
        <dbReference type="ARBA" id="ARBA00009820"/>
    </source>
</evidence>
<accession>A0A4Q7ZNB2</accession>
<proteinExistence type="inferred from homology"/>
<evidence type="ECO:0000313" key="2">
    <source>
        <dbReference type="EMBL" id="RZU52522.1"/>
    </source>
</evidence>
<gene>
    <name evidence="2" type="ORF">EV385_4388</name>
</gene>
<dbReference type="OrthoDB" id="39703at2"/>
<name>A0A4Q7ZNB2_9ACTN</name>
<dbReference type="InterPro" id="IPR011042">
    <property type="entry name" value="6-blade_b-propeller_TolB-like"/>
</dbReference>
<dbReference type="Proteomes" id="UP000292564">
    <property type="component" value="Unassembled WGS sequence"/>
</dbReference>
<organism evidence="2 3">
    <name type="scientific">Krasilnikovia cinnamomea</name>
    <dbReference type="NCBI Taxonomy" id="349313"/>
    <lineage>
        <taxon>Bacteria</taxon>
        <taxon>Bacillati</taxon>
        <taxon>Actinomycetota</taxon>
        <taxon>Actinomycetes</taxon>
        <taxon>Micromonosporales</taxon>
        <taxon>Micromonosporaceae</taxon>
        <taxon>Krasilnikovia</taxon>
    </lineage>
</organism>
<evidence type="ECO:0000313" key="3">
    <source>
        <dbReference type="Proteomes" id="UP000292564"/>
    </source>
</evidence>